<reference evidence="3 4" key="1">
    <citation type="submission" date="2017-03" db="EMBL/GenBank/DDBJ databases">
        <title>Genome Survey of Euroglyphus maynei.</title>
        <authorList>
            <person name="Arlian L.G."/>
            <person name="Morgan M.S."/>
            <person name="Rider S.D."/>
        </authorList>
    </citation>
    <scope>NUCLEOTIDE SEQUENCE [LARGE SCALE GENOMIC DNA]</scope>
    <source>
        <strain evidence="3">Arlian Lab</strain>
        <tissue evidence="3">Whole body</tissue>
    </source>
</reference>
<accession>A0A1Y3B6N3</accession>
<dbReference type="InterPro" id="IPR012486">
    <property type="entry name" value="Far11/STRP_N"/>
</dbReference>
<feature type="domain" description="Far11/STRP N-terminal" evidence="2">
    <location>
        <begin position="1"/>
        <end position="169"/>
    </location>
</feature>
<dbReference type="InterPro" id="IPR040185">
    <property type="entry name" value="Far11/STRP"/>
</dbReference>
<evidence type="ECO:0000313" key="4">
    <source>
        <dbReference type="Proteomes" id="UP000194236"/>
    </source>
</evidence>
<proteinExistence type="predicted"/>
<feature type="compositionally biased region" description="Basic residues" evidence="1">
    <location>
        <begin position="159"/>
        <end position="171"/>
    </location>
</feature>
<sequence length="171" mass="19601">MNESSQPATTTAAMTNSASHSNVALRLLFNIVYLFVQELSIECSESDTDYHRKLREQFKEELMQPICGEILPISLFDMIVKHCNGQGPPNFQTKKTLLLLWKVLLLTLGGHDELLRLKNHYRKHAGLKPVPDDTLEVTRRMFPTSPPPTASEMVDSQHQRKMNRPFKRQTV</sequence>
<dbReference type="GO" id="GO:0005829">
    <property type="term" value="C:cytosol"/>
    <property type="evidence" value="ECO:0007669"/>
    <property type="project" value="TreeGrafter"/>
</dbReference>
<keyword evidence="4" id="KW-1185">Reference proteome</keyword>
<gene>
    <name evidence="3" type="ORF">BLA29_007180</name>
</gene>
<feature type="non-terminal residue" evidence="3">
    <location>
        <position position="171"/>
    </location>
</feature>
<feature type="region of interest" description="Disordered" evidence="1">
    <location>
        <begin position="143"/>
        <end position="171"/>
    </location>
</feature>
<name>A0A1Y3B6N3_EURMA</name>
<evidence type="ECO:0000256" key="1">
    <source>
        <dbReference type="SAM" id="MobiDB-lite"/>
    </source>
</evidence>
<organism evidence="3 4">
    <name type="scientific">Euroglyphus maynei</name>
    <name type="common">Mayne's house dust mite</name>
    <dbReference type="NCBI Taxonomy" id="6958"/>
    <lineage>
        <taxon>Eukaryota</taxon>
        <taxon>Metazoa</taxon>
        <taxon>Ecdysozoa</taxon>
        <taxon>Arthropoda</taxon>
        <taxon>Chelicerata</taxon>
        <taxon>Arachnida</taxon>
        <taxon>Acari</taxon>
        <taxon>Acariformes</taxon>
        <taxon>Sarcoptiformes</taxon>
        <taxon>Astigmata</taxon>
        <taxon>Psoroptidia</taxon>
        <taxon>Analgoidea</taxon>
        <taxon>Pyroglyphidae</taxon>
        <taxon>Pyroglyphinae</taxon>
        <taxon>Euroglyphus</taxon>
    </lineage>
</organism>
<dbReference type="SMART" id="SM01292">
    <property type="entry name" value="N1221"/>
    <property type="match status" value="1"/>
</dbReference>
<dbReference type="GO" id="GO:0007010">
    <property type="term" value="P:cytoskeleton organization"/>
    <property type="evidence" value="ECO:0007669"/>
    <property type="project" value="TreeGrafter"/>
</dbReference>
<dbReference type="PANTHER" id="PTHR13239">
    <property type="entry name" value="PROTEIN REQUIRED FOR HYPHAL ANASTOMOSIS HAM-2"/>
    <property type="match status" value="1"/>
</dbReference>
<dbReference type="Proteomes" id="UP000194236">
    <property type="component" value="Unassembled WGS sequence"/>
</dbReference>
<comment type="caution">
    <text evidence="3">The sequence shown here is derived from an EMBL/GenBank/DDBJ whole genome shotgun (WGS) entry which is preliminary data.</text>
</comment>
<protein>
    <recommendedName>
        <fullName evidence="2">Far11/STRP N-terminal domain-containing protein</fullName>
    </recommendedName>
</protein>
<dbReference type="Pfam" id="PF07923">
    <property type="entry name" value="N1221"/>
    <property type="match status" value="1"/>
</dbReference>
<evidence type="ECO:0000259" key="2">
    <source>
        <dbReference type="SMART" id="SM01292"/>
    </source>
</evidence>
<dbReference type="EMBL" id="MUJZ01042863">
    <property type="protein sequence ID" value="OTF75246.1"/>
    <property type="molecule type" value="Genomic_DNA"/>
</dbReference>
<dbReference type="PANTHER" id="PTHR13239:SF4">
    <property type="entry name" value="AT25231P"/>
    <property type="match status" value="1"/>
</dbReference>
<dbReference type="OrthoDB" id="18234at2759"/>
<dbReference type="AlphaFoldDB" id="A0A1Y3B6N3"/>
<evidence type="ECO:0000313" key="3">
    <source>
        <dbReference type="EMBL" id="OTF75246.1"/>
    </source>
</evidence>